<sequence length="90" mass="10272">MRTTSSARSPKQSTLSPEAHTRVTRYYDWAHIAECTEVVYDAVVRSEPINFETRVRRTMLLGPFAICGAHLHYHLCLEVGAHVYTFSFSP</sequence>
<reference evidence="1" key="1">
    <citation type="submission" date="2019-10" db="EMBL/GenBank/DDBJ databases">
        <authorList>
            <consortium name="DOE Joint Genome Institute"/>
            <person name="Kuo A."/>
            <person name="Miyauchi S."/>
            <person name="Kiss E."/>
            <person name="Drula E."/>
            <person name="Kohler A."/>
            <person name="Sanchez-Garcia M."/>
            <person name="Andreopoulos B."/>
            <person name="Barry K.W."/>
            <person name="Bonito G."/>
            <person name="Buee M."/>
            <person name="Carver A."/>
            <person name="Chen C."/>
            <person name="Cichocki N."/>
            <person name="Clum A."/>
            <person name="Culley D."/>
            <person name="Crous P.W."/>
            <person name="Fauchery L."/>
            <person name="Girlanda M."/>
            <person name="Hayes R."/>
            <person name="Keri Z."/>
            <person name="LaButti K."/>
            <person name="Lipzen A."/>
            <person name="Lombard V."/>
            <person name="Magnuson J."/>
            <person name="Maillard F."/>
            <person name="Morin E."/>
            <person name="Murat C."/>
            <person name="Nolan M."/>
            <person name="Ohm R."/>
            <person name="Pangilinan J."/>
            <person name="Pereira M."/>
            <person name="Perotto S."/>
            <person name="Peter M."/>
            <person name="Riley R."/>
            <person name="Sitrit Y."/>
            <person name="Stielow B."/>
            <person name="Szollosi G."/>
            <person name="Zifcakova L."/>
            <person name="Stursova M."/>
            <person name="Spatafora J.W."/>
            <person name="Tedersoo L."/>
            <person name="Vaario L.-M."/>
            <person name="Yamada A."/>
            <person name="Yan M."/>
            <person name="Wang P."/>
            <person name="Xu J."/>
            <person name="Bruns T."/>
            <person name="Baldrian P."/>
            <person name="Vilgalys R."/>
            <person name="Henrissat B."/>
            <person name="Grigoriev I.V."/>
            <person name="Hibbett D."/>
            <person name="Nagy L.G."/>
            <person name="Martin F.M."/>
        </authorList>
    </citation>
    <scope>NUCLEOTIDE SEQUENCE</scope>
    <source>
        <strain evidence="1">BED1</strain>
    </source>
</reference>
<keyword evidence="2" id="KW-1185">Reference proteome</keyword>
<protein>
    <submittedName>
        <fullName evidence="1">Uncharacterized protein</fullName>
    </submittedName>
</protein>
<evidence type="ECO:0000313" key="1">
    <source>
        <dbReference type="EMBL" id="KAF8422780.1"/>
    </source>
</evidence>
<accession>A0AAD4BEG7</accession>
<gene>
    <name evidence="1" type="ORF">L210DRAFT_14942</name>
</gene>
<dbReference type="EMBL" id="WHUW01000121">
    <property type="protein sequence ID" value="KAF8422780.1"/>
    <property type="molecule type" value="Genomic_DNA"/>
</dbReference>
<reference evidence="1" key="2">
    <citation type="journal article" date="2020" name="Nat. Commun.">
        <title>Large-scale genome sequencing of mycorrhizal fungi provides insights into the early evolution of symbiotic traits.</title>
        <authorList>
            <person name="Miyauchi S."/>
            <person name="Kiss E."/>
            <person name="Kuo A."/>
            <person name="Drula E."/>
            <person name="Kohler A."/>
            <person name="Sanchez-Garcia M."/>
            <person name="Morin E."/>
            <person name="Andreopoulos B."/>
            <person name="Barry K.W."/>
            <person name="Bonito G."/>
            <person name="Buee M."/>
            <person name="Carver A."/>
            <person name="Chen C."/>
            <person name="Cichocki N."/>
            <person name="Clum A."/>
            <person name="Culley D."/>
            <person name="Crous P.W."/>
            <person name="Fauchery L."/>
            <person name="Girlanda M."/>
            <person name="Hayes R.D."/>
            <person name="Keri Z."/>
            <person name="LaButti K."/>
            <person name="Lipzen A."/>
            <person name="Lombard V."/>
            <person name="Magnuson J."/>
            <person name="Maillard F."/>
            <person name="Murat C."/>
            <person name="Nolan M."/>
            <person name="Ohm R.A."/>
            <person name="Pangilinan J."/>
            <person name="Pereira M.F."/>
            <person name="Perotto S."/>
            <person name="Peter M."/>
            <person name="Pfister S."/>
            <person name="Riley R."/>
            <person name="Sitrit Y."/>
            <person name="Stielow J.B."/>
            <person name="Szollosi G."/>
            <person name="Zifcakova L."/>
            <person name="Stursova M."/>
            <person name="Spatafora J.W."/>
            <person name="Tedersoo L."/>
            <person name="Vaario L.M."/>
            <person name="Yamada A."/>
            <person name="Yan M."/>
            <person name="Wang P."/>
            <person name="Xu J."/>
            <person name="Bruns T."/>
            <person name="Baldrian P."/>
            <person name="Vilgalys R."/>
            <person name="Dunand C."/>
            <person name="Henrissat B."/>
            <person name="Grigoriev I.V."/>
            <person name="Hibbett D."/>
            <person name="Nagy L.G."/>
            <person name="Martin F.M."/>
        </authorList>
    </citation>
    <scope>NUCLEOTIDE SEQUENCE</scope>
    <source>
        <strain evidence="1">BED1</strain>
    </source>
</reference>
<dbReference type="Proteomes" id="UP001194468">
    <property type="component" value="Unassembled WGS sequence"/>
</dbReference>
<proteinExistence type="predicted"/>
<organism evidence="1 2">
    <name type="scientific">Boletus edulis BED1</name>
    <dbReference type="NCBI Taxonomy" id="1328754"/>
    <lineage>
        <taxon>Eukaryota</taxon>
        <taxon>Fungi</taxon>
        <taxon>Dikarya</taxon>
        <taxon>Basidiomycota</taxon>
        <taxon>Agaricomycotina</taxon>
        <taxon>Agaricomycetes</taxon>
        <taxon>Agaricomycetidae</taxon>
        <taxon>Boletales</taxon>
        <taxon>Boletineae</taxon>
        <taxon>Boletaceae</taxon>
        <taxon>Boletoideae</taxon>
        <taxon>Boletus</taxon>
    </lineage>
</organism>
<evidence type="ECO:0000313" key="2">
    <source>
        <dbReference type="Proteomes" id="UP001194468"/>
    </source>
</evidence>
<name>A0AAD4BEG7_BOLED</name>
<dbReference type="AlphaFoldDB" id="A0AAD4BEG7"/>
<comment type="caution">
    <text evidence="1">The sequence shown here is derived from an EMBL/GenBank/DDBJ whole genome shotgun (WGS) entry which is preliminary data.</text>
</comment>